<dbReference type="OrthoDB" id="5327978at2759"/>
<gene>
    <name evidence="7" type="ORF">AK830_g3341</name>
</gene>
<feature type="transmembrane region" description="Helical" evidence="5">
    <location>
        <begin position="420"/>
        <end position="443"/>
    </location>
</feature>
<dbReference type="AlphaFoldDB" id="A0A0P7BI69"/>
<feature type="transmembrane region" description="Helical" evidence="5">
    <location>
        <begin position="239"/>
        <end position="258"/>
    </location>
</feature>
<organism evidence="7 8">
    <name type="scientific">Neonectria ditissima</name>
    <dbReference type="NCBI Taxonomy" id="78410"/>
    <lineage>
        <taxon>Eukaryota</taxon>
        <taxon>Fungi</taxon>
        <taxon>Dikarya</taxon>
        <taxon>Ascomycota</taxon>
        <taxon>Pezizomycotina</taxon>
        <taxon>Sordariomycetes</taxon>
        <taxon>Hypocreomycetidae</taxon>
        <taxon>Hypocreales</taxon>
        <taxon>Nectriaceae</taxon>
        <taxon>Neonectria</taxon>
    </lineage>
</organism>
<evidence type="ECO:0000256" key="3">
    <source>
        <dbReference type="ARBA" id="ARBA00022989"/>
    </source>
</evidence>
<dbReference type="STRING" id="78410.A0A0P7BI69"/>
<evidence type="ECO:0000313" key="8">
    <source>
        <dbReference type="Proteomes" id="UP000050424"/>
    </source>
</evidence>
<sequence>MPVVNLSELNIVLGVLGGFMVLYGVISVKIKQSWYLGEALPAMIMGIILGPVSAKFLDSERWGAAQEGQSEDIALGLMRVVIGVQLVIAGYQLPAKYNIIRWRELAICLLPVMTLMWLCTTGCILATIPKLSLLAAMVLASCVTCTDPVLSQAVAKGPFADKYVSRHLREIISSEAGANDGFGFPFLMLATYLMRHAFGSSDSHSDGEAAHRLLSRTGDVGRLGGGVGEVFKNWFLETWLYYVILGIAYGAVVGYSSCRAVKFALKRGWIDEQSYLLFPTALGLFLIGTCGAIGTNDLLACTVAGNALNWDGEFLAETNRRHDEVNHCVDVLLNFGGFMYIGTVIPWDQFNDPDGTGVTYPRLLALGVMVLLFRQALFMGYFGPIGVGAVFYLEHVRHLFPHAGEGDKEETDLINALGPVIYWLVFFSIVVHGLSIPALNLIYRNRGVEPIQDDAVSIRRKSLTMARPANAVTGDEDTFIAFNRFSRPVMDNPVLPGLQSTIRPATSGNEHSSFSEDEFEREQREKWKRRTIHTSPLLFSPVIAFDSPTSSSSNHPSRAFVDSAYLAYRVDRLDLFPPSVPDTKEYIDQTNPIHHAYSESWEAIRTATVDFGLCPNRVWAMVRGQQDRTTSPTKLIQPLRRNEHIVPHTDHENCNYELCNHSRVDFKWMAQRHESIACKEYPCRPLRHRFPIDALDEAAILLKPIAWKLDGLSIVHPSQGYLAVSNVSSDGTGTGAWQDREVNECLYTYFTDIPRQFQCEGIWWDTVCIPKDKTARSIAVNRMHLDYEDSRVTFIHDCYLRDRSWLDGESACITIIHSPWFSRGWTGLELAFSHKVKIAFKDSVIKDLDEDILAESDTSSPPISLPT</sequence>
<feature type="transmembrane region" description="Helical" evidence="5">
    <location>
        <begin position="105"/>
        <end position="128"/>
    </location>
</feature>
<feature type="transmembrane region" description="Helical" evidence="5">
    <location>
        <begin position="33"/>
        <end position="53"/>
    </location>
</feature>
<keyword evidence="8" id="KW-1185">Reference proteome</keyword>
<keyword evidence="2 5" id="KW-0812">Transmembrane</keyword>
<feature type="transmembrane region" description="Helical" evidence="5">
    <location>
        <begin position="6"/>
        <end position="26"/>
    </location>
</feature>
<evidence type="ECO:0000256" key="5">
    <source>
        <dbReference type="SAM" id="Phobius"/>
    </source>
</evidence>
<dbReference type="PANTHER" id="PTHR31382:SF3">
    <property type="entry name" value="SODIUM ION_PROTON EXCHANGER (EUROFUNG)"/>
    <property type="match status" value="1"/>
</dbReference>
<dbReference type="Proteomes" id="UP000050424">
    <property type="component" value="Unassembled WGS sequence"/>
</dbReference>
<evidence type="ECO:0000313" key="7">
    <source>
        <dbReference type="EMBL" id="KPM43190.1"/>
    </source>
</evidence>
<comment type="caution">
    <text evidence="7">The sequence shown here is derived from an EMBL/GenBank/DDBJ whole genome shotgun (WGS) entry which is preliminary data.</text>
</comment>
<dbReference type="GO" id="GO:0120029">
    <property type="term" value="P:proton export across plasma membrane"/>
    <property type="evidence" value="ECO:0007669"/>
    <property type="project" value="InterPro"/>
</dbReference>
<dbReference type="GO" id="GO:0042391">
    <property type="term" value="P:regulation of membrane potential"/>
    <property type="evidence" value="ECO:0007669"/>
    <property type="project" value="InterPro"/>
</dbReference>
<dbReference type="PANTHER" id="PTHR31382">
    <property type="entry name" value="NA(+)/H(+) ANTIPORTER"/>
    <property type="match status" value="1"/>
</dbReference>
<dbReference type="EMBL" id="LKCW01000036">
    <property type="protein sequence ID" value="KPM43190.1"/>
    <property type="molecule type" value="Genomic_DNA"/>
</dbReference>
<reference evidence="7 8" key="1">
    <citation type="submission" date="2015-09" db="EMBL/GenBank/DDBJ databases">
        <title>Draft genome of a European isolate of the apple canker pathogen Neonectria ditissima.</title>
        <authorList>
            <person name="Gomez-Cortecero A."/>
            <person name="Harrison R.J."/>
            <person name="Armitage A.D."/>
        </authorList>
    </citation>
    <scope>NUCLEOTIDE SEQUENCE [LARGE SCALE GENOMIC DNA]</scope>
    <source>
        <strain evidence="7 8">R09/05</strain>
    </source>
</reference>
<feature type="transmembrane region" description="Helical" evidence="5">
    <location>
        <begin position="73"/>
        <end position="93"/>
    </location>
</feature>
<dbReference type="GO" id="GO:0036376">
    <property type="term" value="P:sodium ion export across plasma membrane"/>
    <property type="evidence" value="ECO:0007669"/>
    <property type="project" value="InterPro"/>
</dbReference>
<dbReference type="InterPro" id="IPR006153">
    <property type="entry name" value="Cation/H_exchanger_TM"/>
</dbReference>
<evidence type="ECO:0000256" key="1">
    <source>
        <dbReference type="ARBA" id="ARBA00004141"/>
    </source>
</evidence>
<protein>
    <recommendedName>
        <fullName evidence="6">Cation/H+ exchanger transmembrane domain-containing protein</fullName>
    </recommendedName>
</protein>
<accession>A0A0P7BI69</accession>
<dbReference type="InterPro" id="IPR004712">
    <property type="entry name" value="Na+/H+_antiporter_fungi"/>
</dbReference>
<keyword evidence="4 5" id="KW-0472">Membrane</keyword>
<name>A0A0P7BI69_9HYPO</name>
<comment type="subcellular location">
    <subcellularLocation>
        <location evidence="1">Membrane</location>
        <topology evidence="1">Multi-pass membrane protein</topology>
    </subcellularLocation>
</comment>
<dbReference type="GO" id="GO:0005886">
    <property type="term" value="C:plasma membrane"/>
    <property type="evidence" value="ECO:0007669"/>
    <property type="project" value="InterPro"/>
</dbReference>
<evidence type="ECO:0000256" key="4">
    <source>
        <dbReference type="ARBA" id="ARBA00023136"/>
    </source>
</evidence>
<dbReference type="GO" id="GO:0015385">
    <property type="term" value="F:sodium:proton antiporter activity"/>
    <property type="evidence" value="ECO:0007669"/>
    <property type="project" value="InterPro"/>
</dbReference>
<proteinExistence type="predicted"/>
<evidence type="ECO:0000256" key="2">
    <source>
        <dbReference type="ARBA" id="ARBA00022692"/>
    </source>
</evidence>
<feature type="transmembrane region" description="Helical" evidence="5">
    <location>
        <begin position="371"/>
        <end position="393"/>
    </location>
</feature>
<dbReference type="Pfam" id="PF00999">
    <property type="entry name" value="Na_H_Exchanger"/>
    <property type="match status" value="1"/>
</dbReference>
<keyword evidence="3 5" id="KW-1133">Transmembrane helix</keyword>
<evidence type="ECO:0000259" key="6">
    <source>
        <dbReference type="Pfam" id="PF00999"/>
    </source>
</evidence>
<feature type="domain" description="Cation/H+ exchanger transmembrane" evidence="6">
    <location>
        <begin position="29"/>
        <end position="438"/>
    </location>
</feature>